<dbReference type="Pfam" id="PF18798">
    <property type="entry name" value="LPD3"/>
    <property type="match status" value="1"/>
</dbReference>
<dbReference type="OrthoDB" id="9803716at2"/>
<evidence type="ECO:0000313" key="4">
    <source>
        <dbReference type="EMBL" id="QNB46822.1"/>
    </source>
</evidence>
<dbReference type="Proteomes" id="UP000515847">
    <property type="component" value="Chromosome"/>
</dbReference>
<dbReference type="Pfam" id="PF18857">
    <property type="entry name" value="LPD38"/>
    <property type="match status" value="1"/>
</dbReference>
<gene>
    <name evidence="4" type="ORF">BR63_11175</name>
</gene>
<dbReference type="RefSeq" id="WP_034420213.1">
    <property type="nucleotide sequence ID" value="NZ_CP045798.1"/>
</dbReference>
<reference evidence="4 5" key="1">
    <citation type="journal article" date="2019" name="Front. Microbiol.">
        <title>Thermoanaerosceptrum fracticalcis gen. nov. sp. nov., a Novel Fumarate-Fermenting Microorganism From a Deep Fractured Carbonate Aquifer of the US Great Basin.</title>
        <authorList>
            <person name="Hamilton-Brehm S.D."/>
            <person name="Stewart L.E."/>
            <person name="Zavarin M."/>
            <person name="Caldwell M."/>
            <person name="Lawson P.A."/>
            <person name="Onstott T.C."/>
            <person name="Grzymski J."/>
            <person name="Neveux I."/>
            <person name="Lollar B.S."/>
            <person name="Russell C.E."/>
            <person name="Moser D.P."/>
        </authorList>
    </citation>
    <scope>NUCLEOTIDE SEQUENCE [LARGE SCALE GENOMIC DNA]</scope>
    <source>
        <strain evidence="4 5">DRI-13</strain>
    </source>
</reference>
<accession>A0A7G6E418</accession>
<dbReference type="EMBL" id="CP045798">
    <property type="protein sequence ID" value="QNB46822.1"/>
    <property type="molecule type" value="Genomic_DNA"/>
</dbReference>
<evidence type="ECO:0000313" key="5">
    <source>
        <dbReference type="Proteomes" id="UP000515847"/>
    </source>
</evidence>
<name>A0A7G6E418_THEFR</name>
<protein>
    <recommendedName>
        <fullName evidence="6">Large polyvalent protein associated domain-containing protein</fullName>
    </recommendedName>
</protein>
<dbReference type="InterPro" id="IPR040824">
    <property type="entry name" value="LPD3"/>
</dbReference>
<keyword evidence="5" id="KW-1185">Reference proteome</keyword>
<organism evidence="4 5">
    <name type="scientific">Thermanaerosceptrum fracticalcis</name>
    <dbReference type="NCBI Taxonomy" id="1712410"/>
    <lineage>
        <taxon>Bacteria</taxon>
        <taxon>Bacillati</taxon>
        <taxon>Bacillota</taxon>
        <taxon>Clostridia</taxon>
        <taxon>Eubacteriales</taxon>
        <taxon>Peptococcaceae</taxon>
        <taxon>Thermanaerosceptrum</taxon>
    </lineage>
</organism>
<evidence type="ECO:0000259" key="2">
    <source>
        <dbReference type="Pfam" id="PF18798"/>
    </source>
</evidence>
<dbReference type="InterPro" id="IPR040561">
    <property type="entry name" value="LPD38"/>
</dbReference>
<proteinExistence type="predicted"/>
<evidence type="ECO:0000256" key="1">
    <source>
        <dbReference type="SAM" id="MobiDB-lite"/>
    </source>
</evidence>
<sequence>MAQKNKSRIITGKTGDEIIAERKAKAQFGAGAYPTGDDIIAQRKAATMPKIEWQDIQRQEKELLGGSEDFARQLDQKIKDPEIQKPQISDIPSWAKMRAGMEPSFKPVDTSSFSPAVPAGTDNKPGFLSAIAKNIMQGFKTFQRGLSSAQGAELASGIDEALNFEKNHPILSRIFGIKAQQYDPEAVKKLTASRDSLVQQVLDLQEQSALERQALNEEYAHLPKWQQVTSELVGTVGQVAPIAAAHALSPLIGTQLLYGMAAGNAAGEALQSGADIQTARKAGMTSGIKEVAIERLFGGIPGMGKGVLSPEKLVEKYIKSPVGQAAVKRVANIFGEGTEEIVAELLEPFIKRYYYDPNAPMPTADELAMAFGGGAVVSALLGIPVDVLELSSVKKSNEERFHEGAQAGFGTYSGPVTVFDKSYTAKELKKQGYKELKKGIGIWVKTDPVTDAHIDTKREMVNINGLAVFKSDIYLTEKKIGRKLTPKELAMGAKDPNYFKQMRGRGGKNRDQDPNTVFAQAVEGAEQATGKVIPISRGKRLLPEPEIKAEVRPEIRAFEQSPEAGTKIIEQRKGLVKAGDTVKIDVPQSNEQVERVVVSSYAPERLTASAEDLAADYKAKGYSAQTAYGQFVKDRALKPEMDAKEFSKIFNSVSPKLLRGETVTTKASEFSMVLKETFSDKPKRVKVVKKDENSIQWIADNGMTGSTPKNYVEYLKPVDEVIESDIHVALDGELYDHKATKIERSAVGAWTNALDGARGLHAKTDLSELPLERVRTFMKEYGIDQQEQKKILEMTEKYLEGAKKAGLDVEHIVNFTNMFTDEITSELLKAHGLKEGSKAYIAGKAMIEKRGAAFRTSIELLANPNMPITQEIIHEYAELWTSMWQMSNMEDYEKAINFLVERGLDKDRAEEHLSEIIADYAMSRDDFQSEGKSYFAEMIKRFKEWVQKIIKRLTYFRKNVEKNLAENIKTQAEAFARGDWEKAFEGVKGKESAKKTSYSVKEYAPPFYSQLEKVIQEKMPNIAPVEMVRSIIEKNGVKADEMKWTGMDDLLAKGGKLTKQEVLNWIRSHQIEVEEIMSTEQEYRAYKAALDEANRVHSLFVQEALKSGMSQLDAYNLPNKLTDGRIKISEIPENLRNLAEDYLKAREAYESFVEIPLKPRYSSFQEPGGKDYRELLLVLPFDFGKDIDNMSLEQIARAGPVYQSSHWEEPNVLAHVRFNERIGPDGERILFLEEVQSDWHQTGRKKGYIGDGLPEGFSLRETEDYWVVDHILYGAEKIKVSKDIGPEAKKQAVERAWQMTGSVPEAPFSKNWHEFVLKRMLRYAAENGFDRIAWTTGEQQAERYNLSKQVSRIEYSKIENDDSYMLKAFDKLDHQIMHKVVEAAELENFVGKEIAAKIINGEGRKGEYKVVFNREKVGKTDKIFDVVGPGGEVVESYSMKKDALAHADALNSTQNGVLTDLDLKVGGEGMKGFYDKMIPDFLNRYGKKWGARVEEVWIEGGKQLSLPITPLMKEAVLYEGQPRFAVKDDDFDPILATYMRLFPAQGEPKTKKAPGDIGQEAEEAVEAAFLSKEEVLKKPPIKVVRLNGNEILDGEPAVMRAQARELLKPFFNKTYKNKDTGYEILITERRLKHGFSHGGKPQIVAALALPDLLREAVKVASVPPKNKHDGKMVHVFYGALQIGDELYNAKLIVKEYHDGKKYYDHLATNINIERSSILARPNDPEGSNGLRTLGDLSEISLTDLLSTIKGHDRKYLPDWFKDEQLSNKAKEISIPIDDRTIEDVGDRRIKAYMYEHPELKEFIQAEAVRLLTELTQSIKGKRFSTVNQYGERITTGTKRLTSKPLERIMQLTGASPGEVEEALKRIINDNGQENVALAKQIELVIDDNLSYGTTTLEGVEVLPNFEYLDAKREVAKKYEGKRDTEGLTSKLGQTGVGPATGKNTTGKAKRASEIVKDFEKKLEMAVKKGGIHWSRLGQFDNRTHITRIAKANDLATLSHEAGHYFDKLYTLSEITTIKKRLGAGAAKIDSDLLALGAVTSRPSYPKFKQRREGIAEFIRLYLTDRDKTEHAYPELSEYIKKYIPRDVMGVIEMIARDIYSLVNLDPVARGMKSVWFKGDPRYPAPVDLTRMLRQIYTGIVDATYPVEWAAGELGGRVFQEKIANELSTLRGWEGIALADINPKGEPGYYQSDLDGKKVGPSYFEITKPIHKDEQTRREFWVYSIARRSKDYLQRGLEMPDSPETYDEQIRILEAKHPEFKKIFDKTREYRSNAYDLLVQGGIYSKADKAKIELANPNYVSLKRIKEAFDYVAGTSQKLGAAKRVVKGLKGGGEDIMDPEENDINNTFIYRSVAMRNRLLLELADMADKAEGKGKIMSRAPVQLKAVQFNLEKVKKYLYDVFEGMEGIEEVYGDAKQFVDSLDLDTMARIFNPQYLAGPNQVVVYRDGEPVLYDVHPDLYEAIKGLTPENVNLVTKVLMNLAQVQKTGIIYTPQFIYRNAARDTFHNLVSSDTHLNPVDIFQGFWSALKGDKWYRLAARKGGTTNYFTANDREFAQEAINQIMSNGNRAHEFVLKLNEAWGLAKEGYVGQGLWAGFKAFGTPLRFLQDWIEPGEMAGRLAEMKKGMKKYLKAAGFSDADIKAMDEQKLLEILPQEEIARNVARMRNLSVDFRKMGSWVRRAQLNRLVNFLNPSIQGTVNVGRLLAKHPWRTIAKGLLYITIPTLFNLWLTRENENYRELPWWRRDFFWNIPLGDPKTTRWFFPVPRPWELGIMFGAIPERLLDKYLKDNPNAWKEFAQTINQALVPEIIPSAIEPFYRDATGRDWRGNPILSESDKRVSPELQYNEYTSILVRKISEGLADVPGIPEAFKSPKRLQRLIEGYTGTLGRVFLESIDMTFGGKPGIPVLGGLSQGFVADAYRQPQSVSDFYDYKKQVETQVADYRRLHEGQKLPGELAAVNNVFNAASQAIDVLEDALHFIEKSDRPNKTLEAAAVRSDMIDIVRAVNKFYEENFLRK</sequence>
<feature type="region of interest" description="Disordered" evidence="1">
    <location>
        <begin position="1921"/>
        <end position="1948"/>
    </location>
</feature>
<evidence type="ECO:0008006" key="6">
    <source>
        <dbReference type="Google" id="ProtNLM"/>
    </source>
</evidence>
<dbReference type="KEGG" id="tfr:BR63_11175"/>
<feature type="domain" description="Large polyvalent protein associated" evidence="3">
    <location>
        <begin position="2733"/>
        <end position="2899"/>
    </location>
</feature>
<evidence type="ECO:0000259" key="3">
    <source>
        <dbReference type="Pfam" id="PF18857"/>
    </source>
</evidence>
<feature type="domain" description="Large polyvalent protein-associated" evidence="2">
    <location>
        <begin position="1600"/>
        <end position="1703"/>
    </location>
</feature>